<organism evidence="2 3">
    <name type="scientific">Streptomyces orinoci</name>
    <name type="common">Streptoverticillium orinoci</name>
    <dbReference type="NCBI Taxonomy" id="67339"/>
    <lineage>
        <taxon>Bacteria</taxon>
        <taxon>Bacillati</taxon>
        <taxon>Actinomycetota</taxon>
        <taxon>Actinomycetes</taxon>
        <taxon>Kitasatosporales</taxon>
        <taxon>Streptomycetaceae</taxon>
        <taxon>Streptomyces</taxon>
    </lineage>
</organism>
<evidence type="ECO:0000313" key="2">
    <source>
        <dbReference type="EMBL" id="MEV5506700.1"/>
    </source>
</evidence>
<dbReference type="Proteomes" id="UP001552594">
    <property type="component" value="Unassembled WGS sequence"/>
</dbReference>
<gene>
    <name evidence="2" type="ORF">AB0L16_09505</name>
</gene>
<keyword evidence="3" id="KW-1185">Reference proteome</keyword>
<dbReference type="PANTHER" id="PTHR35525">
    <property type="entry name" value="BLL6575 PROTEIN"/>
    <property type="match status" value="1"/>
</dbReference>
<name>A0ABV3JV76_STRON</name>
<dbReference type="Pfam" id="PF07336">
    <property type="entry name" value="ABATE"/>
    <property type="match status" value="1"/>
</dbReference>
<dbReference type="InterPro" id="IPR021005">
    <property type="entry name" value="Znf_CGNR"/>
</dbReference>
<feature type="domain" description="Zinc finger CGNR" evidence="1">
    <location>
        <begin position="149"/>
        <end position="190"/>
    </location>
</feature>
<evidence type="ECO:0000259" key="1">
    <source>
        <dbReference type="Pfam" id="PF11706"/>
    </source>
</evidence>
<proteinExistence type="predicted"/>
<dbReference type="RefSeq" id="WP_109280649.1">
    <property type="nucleotide sequence ID" value="NZ_JBFAUK010000005.1"/>
</dbReference>
<dbReference type="PANTHER" id="PTHR35525:SF3">
    <property type="entry name" value="BLL6575 PROTEIN"/>
    <property type="match status" value="1"/>
</dbReference>
<dbReference type="SUPFAM" id="SSF160904">
    <property type="entry name" value="Jann2411-like"/>
    <property type="match status" value="1"/>
</dbReference>
<dbReference type="Pfam" id="PF11706">
    <property type="entry name" value="zf-CGNR"/>
    <property type="match status" value="1"/>
</dbReference>
<reference evidence="2 3" key="1">
    <citation type="submission" date="2024-06" db="EMBL/GenBank/DDBJ databases">
        <title>The Natural Products Discovery Center: Release of the First 8490 Sequenced Strains for Exploring Actinobacteria Biosynthetic Diversity.</title>
        <authorList>
            <person name="Kalkreuter E."/>
            <person name="Kautsar S.A."/>
            <person name="Yang D."/>
            <person name="Bader C.D."/>
            <person name="Teijaro C.N."/>
            <person name="Fluegel L."/>
            <person name="Davis C.M."/>
            <person name="Simpson J.R."/>
            <person name="Lauterbach L."/>
            <person name="Steele A.D."/>
            <person name="Gui C."/>
            <person name="Meng S."/>
            <person name="Li G."/>
            <person name="Viehrig K."/>
            <person name="Ye F."/>
            <person name="Su P."/>
            <person name="Kiefer A.F."/>
            <person name="Nichols A."/>
            <person name="Cepeda A.J."/>
            <person name="Yan W."/>
            <person name="Fan B."/>
            <person name="Jiang Y."/>
            <person name="Adhikari A."/>
            <person name="Zheng C.-J."/>
            <person name="Schuster L."/>
            <person name="Cowan T.M."/>
            <person name="Smanski M.J."/>
            <person name="Chevrette M.G."/>
            <person name="De Carvalho L.P.S."/>
            <person name="Shen B."/>
        </authorList>
    </citation>
    <scope>NUCLEOTIDE SEQUENCE [LARGE SCALE GENOMIC DNA]</scope>
    <source>
        <strain evidence="2 3">NPDC052347</strain>
    </source>
</reference>
<evidence type="ECO:0000313" key="3">
    <source>
        <dbReference type="Proteomes" id="UP001552594"/>
    </source>
</evidence>
<comment type="caution">
    <text evidence="2">The sequence shown here is derived from an EMBL/GenBank/DDBJ whole genome shotgun (WGS) entry which is preliminary data.</text>
</comment>
<protein>
    <submittedName>
        <fullName evidence="2">ABATE domain-containing protein</fullName>
    </submittedName>
</protein>
<dbReference type="InterPro" id="IPR010852">
    <property type="entry name" value="ABATE"/>
</dbReference>
<dbReference type="EMBL" id="JBFAUK010000005">
    <property type="protein sequence ID" value="MEV5506700.1"/>
    <property type="molecule type" value="Genomic_DNA"/>
</dbReference>
<dbReference type="Gene3D" id="1.10.3300.10">
    <property type="entry name" value="Jann2411-like domain"/>
    <property type="match status" value="1"/>
</dbReference>
<sequence>MTGEDTEPLVGEQLALDLLNTRPAGLEGRKDLLATAQLLARWLDLQGARLAGAAGDGTAPQRADLAPVHAVRDHTEAAVRALMRGARPPASALRGLNQAMGAAPSVPELHWDGTAVTITPRRPGRLGIRLAAVLAQSAADLLTDPAFERVKECEADGCVMLFLPAHPRRRWCVSAKCGNRARVARHYRRQRDGSREPSL</sequence>
<accession>A0ABV3JV76</accession>
<dbReference type="InterPro" id="IPR023286">
    <property type="entry name" value="ABATE_dom_sf"/>
</dbReference>